<keyword evidence="4" id="KW-1185">Reference proteome</keyword>
<dbReference type="PANTHER" id="PTHR47447">
    <property type="entry name" value="OS03G0856100 PROTEIN"/>
    <property type="match status" value="1"/>
</dbReference>
<dbReference type="Proteomes" id="UP001178507">
    <property type="component" value="Unassembled WGS sequence"/>
</dbReference>
<protein>
    <recommendedName>
        <fullName evidence="5">Pentatricopeptide repeat-containing protein, chloroplastic</fullName>
    </recommendedName>
</protein>
<dbReference type="Pfam" id="PF13812">
    <property type="entry name" value="PPR_3"/>
    <property type="match status" value="1"/>
</dbReference>
<keyword evidence="1" id="KW-0677">Repeat</keyword>
<feature type="repeat" description="PPR" evidence="2">
    <location>
        <begin position="50"/>
        <end position="84"/>
    </location>
</feature>
<evidence type="ECO:0000256" key="2">
    <source>
        <dbReference type="PROSITE-ProRule" id="PRU00708"/>
    </source>
</evidence>
<sequence>MSCRTAVRGDSLQPSTHLLEKVMASTKFATRWREACLLMTDLVFLQVGVSVQLYSEAIESCSRAGKIDAVQFFLHTMRRKGCWPTERTFNLALLACDRSGQWLLAMALLREMRMAMRDPDVISWTTCISGMEKARVWRHAVKLLEQMPATLLQTDAIAISAAMKVCEKALEWKLPLHLAMGTGIQPDTIACSSVIRALQEGMRWKASCDFLEDVKQQSFPRDIKAYNAAASSLEKVSRWEKALAAVRSMKQQRLAANEATCGIALGACASAGNSLVAFGILQQMVQQRLRTTPQFIALALEACWEEPQAAQAVTSMLANLRLQLPHWLQPAEKEAMAGAREASLAVEMLEQNDGLSDQTRRAFGRRAARPIQQELLAFAEREGAAVLARELGSLGEHFTRAAVAMLAEEC</sequence>
<proteinExistence type="predicted"/>
<organism evidence="3 4">
    <name type="scientific">Effrenium voratum</name>
    <dbReference type="NCBI Taxonomy" id="2562239"/>
    <lineage>
        <taxon>Eukaryota</taxon>
        <taxon>Sar</taxon>
        <taxon>Alveolata</taxon>
        <taxon>Dinophyceae</taxon>
        <taxon>Suessiales</taxon>
        <taxon>Symbiodiniaceae</taxon>
        <taxon>Effrenium</taxon>
    </lineage>
</organism>
<comment type="caution">
    <text evidence="3">The sequence shown here is derived from an EMBL/GenBank/DDBJ whole genome shotgun (WGS) entry which is preliminary data.</text>
</comment>
<evidence type="ECO:0000313" key="3">
    <source>
        <dbReference type="EMBL" id="CAJ1392677.1"/>
    </source>
</evidence>
<dbReference type="Pfam" id="PF01535">
    <property type="entry name" value="PPR"/>
    <property type="match status" value="1"/>
</dbReference>
<gene>
    <name evidence="3" type="ORF">EVOR1521_LOCUS17719</name>
</gene>
<dbReference type="PROSITE" id="PS51375">
    <property type="entry name" value="PPR"/>
    <property type="match status" value="1"/>
</dbReference>
<dbReference type="AlphaFoldDB" id="A0AA36IRK1"/>
<name>A0AA36IRK1_9DINO</name>
<dbReference type="Gene3D" id="1.25.40.10">
    <property type="entry name" value="Tetratricopeptide repeat domain"/>
    <property type="match status" value="2"/>
</dbReference>
<dbReference type="InterPro" id="IPR002885">
    <property type="entry name" value="PPR_rpt"/>
</dbReference>
<evidence type="ECO:0000256" key="1">
    <source>
        <dbReference type="ARBA" id="ARBA00022737"/>
    </source>
</evidence>
<reference evidence="3" key="1">
    <citation type="submission" date="2023-08" db="EMBL/GenBank/DDBJ databases">
        <authorList>
            <person name="Chen Y."/>
            <person name="Shah S."/>
            <person name="Dougan E. K."/>
            <person name="Thang M."/>
            <person name="Chan C."/>
        </authorList>
    </citation>
    <scope>NUCLEOTIDE SEQUENCE</scope>
</reference>
<evidence type="ECO:0000313" key="4">
    <source>
        <dbReference type="Proteomes" id="UP001178507"/>
    </source>
</evidence>
<dbReference type="PANTHER" id="PTHR47447:SF17">
    <property type="entry name" value="OS12G0638900 PROTEIN"/>
    <property type="match status" value="1"/>
</dbReference>
<dbReference type="EMBL" id="CAUJNA010002380">
    <property type="protein sequence ID" value="CAJ1392677.1"/>
    <property type="molecule type" value="Genomic_DNA"/>
</dbReference>
<evidence type="ECO:0008006" key="5">
    <source>
        <dbReference type="Google" id="ProtNLM"/>
    </source>
</evidence>
<dbReference type="InterPro" id="IPR011990">
    <property type="entry name" value="TPR-like_helical_dom_sf"/>
</dbReference>
<accession>A0AA36IRK1</accession>